<dbReference type="PANTHER" id="PTHR33494">
    <property type="entry name" value="OS02G0793800 PROTEIN"/>
    <property type="match status" value="1"/>
</dbReference>
<proteinExistence type="predicted"/>
<organism evidence="3 4">
    <name type="scientific">Zingiber officinale</name>
    <name type="common">Ginger</name>
    <name type="synonym">Amomum zingiber</name>
    <dbReference type="NCBI Taxonomy" id="94328"/>
    <lineage>
        <taxon>Eukaryota</taxon>
        <taxon>Viridiplantae</taxon>
        <taxon>Streptophyta</taxon>
        <taxon>Embryophyta</taxon>
        <taxon>Tracheophyta</taxon>
        <taxon>Spermatophyta</taxon>
        <taxon>Magnoliopsida</taxon>
        <taxon>Liliopsida</taxon>
        <taxon>Zingiberales</taxon>
        <taxon>Zingiberaceae</taxon>
        <taxon>Zingiber</taxon>
    </lineage>
</organism>
<dbReference type="Pfam" id="PF24818">
    <property type="entry name" value="PH_TRF2_HOY1"/>
    <property type="match status" value="1"/>
</dbReference>
<evidence type="ECO:0000313" key="3">
    <source>
        <dbReference type="EMBL" id="KAG6526035.1"/>
    </source>
</evidence>
<dbReference type="Proteomes" id="UP000734854">
    <property type="component" value="Unassembled WGS sequence"/>
</dbReference>
<sequence length="518" mass="58353">MVWSSVSDKHRVDSTPHSAPPPPAGNLEVEEPLYKKRVRLHKRVRDVSTSSEQVIPSPDTTLLQALYNNVLGEPGPLGLRLRKSPSLLDMIQMMPSQSKADKTLCVTSLKGSKVSEKSNFSASLNSLSKIKASHFHASLLRIGTWEFVSRYEGDLVARCYFAKRKLLWEFLEGGLKSKIEFHWFDITAIKTVFFEGGHGTLDIVLARPPLFFREIDPQPRKHIQWQATQDFTNGQACIHRRHLLQCPQTSLSKNFEKLIDCDPHLKLLSQQPDIILESPYFDPLLSQQPDIILESPYIDPFLSQQPDIILESPYFDPQYPDVILESPYFDPQYSVLEDQSNFKSHINDVIKDDSRATFSSFYEPGPPSTTSSISNKTETQDSLGRTHAFDSKYTPSPCSVEELASGNTSLPCDTLFDKQMDYISQLLDNDSQSSVASDEQSIISRVNSLRRLLQQDTVTSTTANTQVNDQDGNADDAQAGAGSYDEPYSTPETELLLEFMMIPRIASFPRVLSQSYLM</sequence>
<gene>
    <name evidence="3" type="ORF">ZIOFF_016010</name>
</gene>
<evidence type="ECO:0000259" key="2">
    <source>
        <dbReference type="Pfam" id="PF24818"/>
    </source>
</evidence>
<dbReference type="AlphaFoldDB" id="A0A8J5LQN8"/>
<evidence type="ECO:0000313" key="4">
    <source>
        <dbReference type="Proteomes" id="UP000734854"/>
    </source>
</evidence>
<feature type="compositionally biased region" description="Polar residues" evidence="1">
    <location>
        <begin position="368"/>
        <end position="383"/>
    </location>
</feature>
<keyword evidence="4" id="KW-1185">Reference proteome</keyword>
<dbReference type="PANTHER" id="PTHR33494:SF1">
    <property type="entry name" value="C2H2-TYPE DOMAIN-CONTAINING PROTEIN-RELATED"/>
    <property type="match status" value="1"/>
</dbReference>
<feature type="region of interest" description="Disordered" evidence="1">
    <location>
        <begin position="460"/>
        <end position="488"/>
    </location>
</feature>
<name>A0A8J5LQN8_ZINOF</name>
<protein>
    <recommendedName>
        <fullName evidence="2">TRF2/HOY1 PH-like domain-containing protein</fullName>
    </recommendedName>
</protein>
<reference evidence="3 4" key="1">
    <citation type="submission" date="2020-08" db="EMBL/GenBank/DDBJ databases">
        <title>Plant Genome Project.</title>
        <authorList>
            <person name="Zhang R.-G."/>
        </authorList>
    </citation>
    <scope>NUCLEOTIDE SEQUENCE [LARGE SCALE GENOMIC DNA]</scope>
    <source>
        <tissue evidence="3">Rhizome</tissue>
    </source>
</reference>
<dbReference type="EMBL" id="JACMSC010000004">
    <property type="protein sequence ID" value="KAG6526035.1"/>
    <property type="molecule type" value="Genomic_DNA"/>
</dbReference>
<evidence type="ECO:0000256" key="1">
    <source>
        <dbReference type="SAM" id="MobiDB-lite"/>
    </source>
</evidence>
<feature type="domain" description="TRF2/HOY1 PH-like" evidence="2">
    <location>
        <begin position="134"/>
        <end position="251"/>
    </location>
</feature>
<feature type="region of interest" description="Disordered" evidence="1">
    <location>
        <begin position="1"/>
        <end position="28"/>
    </location>
</feature>
<accession>A0A8J5LQN8</accession>
<feature type="region of interest" description="Disordered" evidence="1">
    <location>
        <begin position="363"/>
        <end position="396"/>
    </location>
</feature>
<feature type="compositionally biased region" description="Low complexity" evidence="1">
    <location>
        <begin position="468"/>
        <end position="482"/>
    </location>
</feature>
<dbReference type="InterPro" id="IPR057939">
    <property type="entry name" value="TRF2_HOY1_PH"/>
</dbReference>
<comment type="caution">
    <text evidence="3">The sequence shown here is derived from an EMBL/GenBank/DDBJ whole genome shotgun (WGS) entry which is preliminary data.</text>
</comment>